<dbReference type="InterPro" id="IPR005467">
    <property type="entry name" value="His_kinase_dom"/>
</dbReference>
<dbReference type="STRING" id="1035707.SAMN05216552_1003174"/>
<dbReference type="InterPro" id="IPR003594">
    <property type="entry name" value="HATPase_dom"/>
</dbReference>
<dbReference type="PRINTS" id="PR00344">
    <property type="entry name" value="BCTRLSENSOR"/>
</dbReference>
<sequence length="404" mass="43915">MNSDMNAATPPDAPQKTVLIIDDTPANLGVLVDYLEQHELCVVVAQDGEEGLMRARFLCPDLILLDVMMPVLDGIATCHRLKADERTRDIPVIFMTALGETSDKLTGFRAGGVDYITKPFQIEEVLVRLNTHLALRQTTQELERTVAELHLAQNELVRSETLAALGAMVAGIAHELNTPIGNGMLIASTLTDLSRDLTRKLRDNHGLTKSTLEKYLADANDAGDVLQRNLQRAGSLINSFKQVAIDRASSQRRKFALTDVVLETVMILTPVLKNSPYVVERDVPPDIELDSFPGPLGQIITNLINNALLHGFDGRPHGTIRIAARMLDEATVELVVEDDGSGIPDAHLQRIFDPFFTTKLGAGGSGLGLYVSYNIATKILNGHIAAHSEPGKGARFVITLPLAA</sequence>
<evidence type="ECO:0000313" key="8">
    <source>
        <dbReference type="Proteomes" id="UP000199391"/>
    </source>
</evidence>
<protein>
    <recommendedName>
        <fullName evidence="2">histidine kinase</fullName>
        <ecNumber evidence="2">2.7.13.3</ecNumber>
    </recommendedName>
</protein>
<keyword evidence="7" id="KW-0418">Kinase</keyword>
<evidence type="ECO:0000256" key="2">
    <source>
        <dbReference type="ARBA" id="ARBA00012438"/>
    </source>
</evidence>
<keyword evidence="7" id="KW-0808">Transferase</keyword>
<dbReference type="InterPro" id="IPR036097">
    <property type="entry name" value="HisK_dim/P_sf"/>
</dbReference>
<dbReference type="Gene3D" id="1.10.287.130">
    <property type="match status" value="1"/>
</dbReference>
<proteinExistence type="predicted"/>
<feature type="domain" description="Response regulatory" evidence="6">
    <location>
        <begin position="17"/>
        <end position="133"/>
    </location>
</feature>
<dbReference type="EC" id="2.7.13.3" evidence="2"/>
<evidence type="ECO:0000313" key="7">
    <source>
        <dbReference type="EMBL" id="SFU45241.1"/>
    </source>
</evidence>
<dbReference type="CDD" id="cd00082">
    <property type="entry name" value="HisKA"/>
    <property type="match status" value="1"/>
</dbReference>
<dbReference type="PROSITE" id="PS50109">
    <property type="entry name" value="HIS_KIN"/>
    <property type="match status" value="1"/>
</dbReference>
<dbReference type="SMART" id="SM00448">
    <property type="entry name" value="REC"/>
    <property type="match status" value="1"/>
</dbReference>
<dbReference type="InterPro" id="IPR004358">
    <property type="entry name" value="Sig_transdc_His_kin-like_C"/>
</dbReference>
<dbReference type="InterPro" id="IPR011006">
    <property type="entry name" value="CheY-like_superfamily"/>
</dbReference>
<comment type="catalytic activity">
    <reaction evidence="1">
        <text>ATP + protein L-histidine = ADP + protein N-phospho-L-histidine.</text>
        <dbReference type="EC" id="2.7.13.3"/>
    </reaction>
</comment>
<dbReference type="PROSITE" id="PS50110">
    <property type="entry name" value="RESPONSE_REGULATORY"/>
    <property type="match status" value="1"/>
</dbReference>
<evidence type="ECO:0000259" key="5">
    <source>
        <dbReference type="PROSITE" id="PS50109"/>
    </source>
</evidence>
<dbReference type="CDD" id="cd00075">
    <property type="entry name" value="HATPase"/>
    <property type="match status" value="1"/>
</dbReference>
<dbReference type="InterPro" id="IPR001789">
    <property type="entry name" value="Sig_transdc_resp-reg_receiver"/>
</dbReference>
<keyword evidence="8" id="KW-1185">Reference proteome</keyword>
<dbReference type="InterPro" id="IPR003661">
    <property type="entry name" value="HisK_dim/P_dom"/>
</dbReference>
<accession>A0A1I7GA84</accession>
<evidence type="ECO:0000256" key="3">
    <source>
        <dbReference type="ARBA" id="ARBA00022553"/>
    </source>
</evidence>
<dbReference type="AlphaFoldDB" id="A0A1I7GA84"/>
<dbReference type="GO" id="GO:0000155">
    <property type="term" value="F:phosphorelay sensor kinase activity"/>
    <property type="evidence" value="ECO:0007669"/>
    <property type="project" value="InterPro"/>
</dbReference>
<reference evidence="8" key="1">
    <citation type="submission" date="2016-10" db="EMBL/GenBank/DDBJ databases">
        <authorList>
            <person name="Varghese N."/>
            <person name="Submissions S."/>
        </authorList>
    </citation>
    <scope>NUCLEOTIDE SEQUENCE [LARGE SCALE GENOMIC DNA]</scope>
    <source>
        <strain evidence="8">CGMCC 1.11014</strain>
    </source>
</reference>
<dbReference type="RefSeq" id="WP_229489055.1">
    <property type="nucleotide sequence ID" value="NZ_FPBO01000003.1"/>
</dbReference>
<dbReference type="SUPFAM" id="SSF52172">
    <property type="entry name" value="CheY-like"/>
    <property type="match status" value="1"/>
</dbReference>
<dbReference type="Pfam" id="PF02518">
    <property type="entry name" value="HATPase_c"/>
    <property type="match status" value="1"/>
</dbReference>
<dbReference type="PANTHER" id="PTHR43547">
    <property type="entry name" value="TWO-COMPONENT HISTIDINE KINASE"/>
    <property type="match status" value="1"/>
</dbReference>
<dbReference type="SUPFAM" id="SSF47384">
    <property type="entry name" value="Homodimeric domain of signal transducing histidine kinase"/>
    <property type="match status" value="1"/>
</dbReference>
<dbReference type="Proteomes" id="UP000199391">
    <property type="component" value="Unassembled WGS sequence"/>
</dbReference>
<dbReference type="CDD" id="cd19920">
    <property type="entry name" value="REC_PA4781-like"/>
    <property type="match status" value="1"/>
</dbReference>
<feature type="domain" description="Histidine kinase" evidence="5">
    <location>
        <begin position="171"/>
        <end position="404"/>
    </location>
</feature>
<dbReference type="EMBL" id="FPBO01000003">
    <property type="protein sequence ID" value="SFU45241.1"/>
    <property type="molecule type" value="Genomic_DNA"/>
</dbReference>
<dbReference type="Pfam" id="PF00072">
    <property type="entry name" value="Response_reg"/>
    <property type="match status" value="1"/>
</dbReference>
<evidence type="ECO:0000256" key="1">
    <source>
        <dbReference type="ARBA" id="ARBA00000085"/>
    </source>
</evidence>
<keyword evidence="3 4" id="KW-0597">Phosphoprotein</keyword>
<dbReference type="InterPro" id="IPR036890">
    <property type="entry name" value="HATPase_C_sf"/>
</dbReference>
<evidence type="ECO:0000256" key="4">
    <source>
        <dbReference type="PROSITE-ProRule" id="PRU00169"/>
    </source>
</evidence>
<name>A0A1I7GA84_9BURK</name>
<dbReference type="Gene3D" id="3.40.50.2300">
    <property type="match status" value="1"/>
</dbReference>
<gene>
    <name evidence="7" type="ORF">SAMN05216552_1003174</name>
</gene>
<organism evidence="7 8">
    <name type="scientific">Pseudoduganella namucuonensis</name>
    <dbReference type="NCBI Taxonomy" id="1035707"/>
    <lineage>
        <taxon>Bacteria</taxon>
        <taxon>Pseudomonadati</taxon>
        <taxon>Pseudomonadota</taxon>
        <taxon>Betaproteobacteria</taxon>
        <taxon>Burkholderiales</taxon>
        <taxon>Oxalobacteraceae</taxon>
        <taxon>Telluria group</taxon>
        <taxon>Pseudoduganella</taxon>
    </lineage>
</organism>
<feature type="modified residue" description="4-aspartylphosphate" evidence="4">
    <location>
        <position position="66"/>
    </location>
</feature>
<dbReference type="PANTHER" id="PTHR43547:SF2">
    <property type="entry name" value="HYBRID SIGNAL TRANSDUCTION HISTIDINE KINASE C"/>
    <property type="match status" value="1"/>
</dbReference>
<dbReference type="SUPFAM" id="SSF55874">
    <property type="entry name" value="ATPase domain of HSP90 chaperone/DNA topoisomerase II/histidine kinase"/>
    <property type="match status" value="1"/>
</dbReference>
<dbReference type="Gene3D" id="3.30.565.10">
    <property type="entry name" value="Histidine kinase-like ATPase, C-terminal domain"/>
    <property type="match status" value="1"/>
</dbReference>
<dbReference type="SMART" id="SM00387">
    <property type="entry name" value="HATPase_c"/>
    <property type="match status" value="1"/>
</dbReference>
<evidence type="ECO:0000259" key="6">
    <source>
        <dbReference type="PROSITE" id="PS50110"/>
    </source>
</evidence>